<name>A0A1G2KQN5_9BACT</name>
<evidence type="ECO:0000313" key="2">
    <source>
        <dbReference type="Proteomes" id="UP000178710"/>
    </source>
</evidence>
<protein>
    <submittedName>
        <fullName evidence="1">Uncharacterized protein</fullName>
    </submittedName>
</protein>
<reference evidence="1 2" key="1">
    <citation type="journal article" date="2016" name="Nat. Commun.">
        <title>Thousands of microbial genomes shed light on interconnected biogeochemical processes in an aquifer system.</title>
        <authorList>
            <person name="Anantharaman K."/>
            <person name="Brown C.T."/>
            <person name="Hug L.A."/>
            <person name="Sharon I."/>
            <person name="Castelle C.J."/>
            <person name="Probst A.J."/>
            <person name="Thomas B.C."/>
            <person name="Singh A."/>
            <person name="Wilkins M.J."/>
            <person name="Karaoz U."/>
            <person name="Brodie E.L."/>
            <person name="Williams K.H."/>
            <person name="Hubbard S.S."/>
            <person name="Banfield J.F."/>
        </authorList>
    </citation>
    <scope>NUCLEOTIDE SEQUENCE [LARGE SCALE GENOMIC DNA]</scope>
</reference>
<organism evidence="1 2">
    <name type="scientific">Candidatus Sungbacteria bacterium RIFCSPHIGHO2_02_FULL_49_20</name>
    <dbReference type="NCBI Taxonomy" id="1802272"/>
    <lineage>
        <taxon>Bacteria</taxon>
        <taxon>Candidatus Sungiibacteriota</taxon>
    </lineage>
</organism>
<dbReference type="Proteomes" id="UP000178710">
    <property type="component" value="Unassembled WGS sequence"/>
</dbReference>
<dbReference type="AlphaFoldDB" id="A0A1G2KQN5"/>
<proteinExistence type="predicted"/>
<dbReference type="EMBL" id="MHQK01000019">
    <property type="protein sequence ID" value="OHA01740.1"/>
    <property type="molecule type" value="Genomic_DNA"/>
</dbReference>
<comment type="caution">
    <text evidence="1">The sequence shown here is derived from an EMBL/GenBank/DDBJ whole genome shotgun (WGS) entry which is preliminary data.</text>
</comment>
<gene>
    <name evidence="1" type="ORF">A3C12_01245</name>
</gene>
<evidence type="ECO:0000313" key="1">
    <source>
        <dbReference type="EMBL" id="OHA01740.1"/>
    </source>
</evidence>
<accession>A0A1G2KQN5</accession>
<sequence length="236" mass="26862">MRAGITGVPFGLRWSREAVPVTGGEVRLELEASAELHLMLLSKDILDIWQGMTRLYKEAWGFKEIEIPRLRSPRYYLKEAAAHRHVPFYMPPELANYGSFELVCKRLGQKRFYKTLSLCGPSFMSPAPSGWMFVERSQFSSDCVNPSSLLSQRKRVPMSLANYVPFGAYLHEITKAKVADHWPDAAFGRGTRIPDLFFGEKRVPMAVRHEPDGVATLFFPDPDSIVIRERTVILVE</sequence>